<keyword evidence="1" id="KW-0812">Transmembrane</keyword>
<keyword evidence="1" id="KW-1133">Transmembrane helix</keyword>
<organism evidence="2 3">
    <name type="scientific">Mycena alexandri</name>
    <dbReference type="NCBI Taxonomy" id="1745969"/>
    <lineage>
        <taxon>Eukaryota</taxon>
        <taxon>Fungi</taxon>
        <taxon>Dikarya</taxon>
        <taxon>Basidiomycota</taxon>
        <taxon>Agaricomycotina</taxon>
        <taxon>Agaricomycetes</taxon>
        <taxon>Agaricomycetidae</taxon>
        <taxon>Agaricales</taxon>
        <taxon>Marasmiineae</taxon>
        <taxon>Mycenaceae</taxon>
        <taxon>Mycena</taxon>
    </lineage>
</organism>
<sequence length="368" mass="40336">MSPRLHTLVAVDYNLSNLILGFAIADIVFISLILGLCLWAAWNTVSRRHLNRVSFRLLIYALIAYLGCSGCVICAVKLGPGAACSGTAFFTDACILFAAIMFFSMALNLQLVLVHGVNGQRMEKYYLSAAAIMTLACTIPPYAAGAFGYEAGCWFNSPDSVVRVRWWVGSLGLWLFLLSTGEVVSFVMIVGSMIMRHRAVSAISTESSASSFSKGPTLLKPPIVTYRSIILRIGESRLYGLYPLVSCFFITTTGALDLHSILDTVQTEVNWRLNLLDLLLYALRPMTYTLLAATDPSFLRALRALRGSELKASINPVQVTVSTITWRSSMTSSTARPSTNCDIDVGLNSIKAEEADSDRFEDSFTRQI</sequence>
<feature type="transmembrane region" description="Helical" evidence="1">
    <location>
        <begin position="125"/>
        <end position="144"/>
    </location>
</feature>
<keyword evidence="1" id="KW-0472">Membrane</keyword>
<accession>A0AAD6WRQ4</accession>
<dbReference type="EMBL" id="JARJCM010000166">
    <property type="protein sequence ID" value="KAJ7024638.1"/>
    <property type="molecule type" value="Genomic_DNA"/>
</dbReference>
<feature type="transmembrane region" description="Helical" evidence="1">
    <location>
        <begin position="20"/>
        <end position="45"/>
    </location>
</feature>
<evidence type="ECO:0000256" key="1">
    <source>
        <dbReference type="SAM" id="Phobius"/>
    </source>
</evidence>
<dbReference type="Proteomes" id="UP001218188">
    <property type="component" value="Unassembled WGS sequence"/>
</dbReference>
<evidence type="ECO:0000313" key="3">
    <source>
        <dbReference type="Proteomes" id="UP001218188"/>
    </source>
</evidence>
<comment type="caution">
    <text evidence="2">The sequence shown here is derived from an EMBL/GenBank/DDBJ whole genome shotgun (WGS) entry which is preliminary data.</text>
</comment>
<name>A0AAD6WRQ4_9AGAR</name>
<reference evidence="2" key="1">
    <citation type="submission" date="2023-03" db="EMBL/GenBank/DDBJ databases">
        <title>Massive genome expansion in bonnet fungi (Mycena s.s.) driven by repeated elements and novel gene families across ecological guilds.</title>
        <authorList>
            <consortium name="Lawrence Berkeley National Laboratory"/>
            <person name="Harder C.B."/>
            <person name="Miyauchi S."/>
            <person name="Viragh M."/>
            <person name="Kuo A."/>
            <person name="Thoen E."/>
            <person name="Andreopoulos B."/>
            <person name="Lu D."/>
            <person name="Skrede I."/>
            <person name="Drula E."/>
            <person name="Henrissat B."/>
            <person name="Morin E."/>
            <person name="Kohler A."/>
            <person name="Barry K."/>
            <person name="LaButti K."/>
            <person name="Morin E."/>
            <person name="Salamov A."/>
            <person name="Lipzen A."/>
            <person name="Mereny Z."/>
            <person name="Hegedus B."/>
            <person name="Baldrian P."/>
            <person name="Stursova M."/>
            <person name="Weitz H."/>
            <person name="Taylor A."/>
            <person name="Grigoriev I.V."/>
            <person name="Nagy L.G."/>
            <person name="Martin F."/>
            <person name="Kauserud H."/>
        </authorList>
    </citation>
    <scope>NUCLEOTIDE SEQUENCE</scope>
    <source>
        <strain evidence="2">CBHHK200</strain>
    </source>
</reference>
<dbReference type="AlphaFoldDB" id="A0AAD6WRQ4"/>
<feature type="transmembrane region" description="Helical" evidence="1">
    <location>
        <begin position="90"/>
        <end position="113"/>
    </location>
</feature>
<feature type="transmembrane region" description="Helical" evidence="1">
    <location>
        <begin position="164"/>
        <end position="190"/>
    </location>
</feature>
<keyword evidence="3" id="KW-1185">Reference proteome</keyword>
<protein>
    <submittedName>
        <fullName evidence="2">Uncharacterized protein</fullName>
    </submittedName>
</protein>
<feature type="transmembrane region" description="Helical" evidence="1">
    <location>
        <begin position="57"/>
        <end position="78"/>
    </location>
</feature>
<proteinExistence type="predicted"/>
<evidence type="ECO:0000313" key="2">
    <source>
        <dbReference type="EMBL" id="KAJ7024638.1"/>
    </source>
</evidence>
<gene>
    <name evidence="2" type="ORF">C8F04DRAFT_1400997</name>
</gene>